<keyword evidence="8" id="KW-0626">Porin</keyword>
<accession>A0A5E4WAW9</accession>
<evidence type="ECO:0000256" key="8">
    <source>
        <dbReference type="ARBA" id="ARBA00023114"/>
    </source>
</evidence>
<feature type="chain" id="PRO_5022968496" evidence="11">
    <location>
        <begin position="24"/>
        <end position="428"/>
    </location>
</feature>
<dbReference type="GO" id="GO:0046930">
    <property type="term" value="C:pore complex"/>
    <property type="evidence" value="ECO:0007669"/>
    <property type="project" value="UniProtKB-KW"/>
</dbReference>
<dbReference type="SUPFAM" id="SSF56935">
    <property type="entry name" value="Porins"/>
    <property type="match status" value="1"/>
</dbReference>
<dbReference type="PANTHER" id="PTHR34501">
    <property type="entry name" value="PROTEIN YDDL-RELATED"/>
    <property type="match status" value="1"/>
</dbReference>
<dbReference type="InterPro" id="IPR033900">
    <property type="entry name" value="Gram_neg_porin_domain"/>
</dbReference>
<dbReference type="GO" id="GO:0006811">
    <property type="term" value="P:monoatomic ion transport"/>
    <property type="evidence" value="ECO:0007669"/>
    <property type="project" value="UniProtKB-KW"/>
</dbReference>
<evidence type="ECO:0000256" key="7">
    <source>
        <dbReference type="ARBA" id="ARBA00023065"/>
    </source>
</evidence>
<evidence type="ECO:0000313" key="12">
    <source>
        <dbReference type="EMBL" id="VVE21728.1"/>
    </source>
</evidence>
<organism evidence="12 13">
    <name type="scientific">Pandoraea anhela</name>
    <dbReference type="NCBI Taxonomy" id="2508295"/>
    <lineage>
        <taxon>Bacteria</taxon>
        <taxon>Pseudomonadati</taxon>
        <taxon>Pseudomonadota</taxon>
        <taxon>Betaproteobacteria</taxon>
        <taxon>Burkholderiales</taxon>
        <taxon>Burkholderiaceae</taxon>
        <taxon>Pandoraea</taxon>
    </lineage>
</organism>
<sequence>MKHRLLLILIVAGVGLTQRVASAEPLAPSAQEASAGATFAQAETADFNPLLGVIPGDGFNVRGDVLQLYGLFNPAISYLSASGTPRGGNAPSLTSFASTGSYWGLRGAEDLGRGWQVLFQLENTFNVGTGTNTSSSGAFSGRDTFVGFQSDDFGVIKLGYLSTPLGNTSSIFKFIGDQLPVATPTTLMTTLNGTSLDFSSRVANAVLYATSKGSDGLVGHFLYSRTQADDGGLGVRTGVYSLAGSYGDGPLYVEFAHESRANQDKLAQGQSTDWDNRVVMRYAFTSTFKLALGIDYAGSEGTYGKKAASSPGRITRSAATASLAKAFGNQEVIATYAYAHALQCSGGAVAGAANCNPGVVGGTGAQQVSLVYEVFLSKRTALSSYISRIWNHRAGLYDFDAVPLVQSVSARAPGADPIGIGVGMTHIF</sequence>
<keyword evidence="7" id="KW-0406">Ion transport</keyword>
<keyword evidence="3" id="KW-0813">Transport</keyword>
<feature type="signal peptide" evidence="11">
    <location>
        <begin position="1"/>
        <end position="23"/>
    </location>
</feature>
<evidence type="ECO:0000256" key="1">
    <source>
        <dbReference type="ARBA" id="ARBA00004571"/>
    </source>
</evidence>
<keyword evidence="13" id="KW-1185">Reference proteome</keyword>
<evidence type="ECO:0000313" key="13">
    <source>
        <dbReference type="Proteomes" id="UP000406256"/>
    </source>
</evidence>
<dbReference type="InterPro" id="IPR023614">
    <property type="entry name" value="Porin_dom_sf"/>
</dbReference>
<dbReference type="InterPro" id="IPR050298">
    <property type="entry name" value="Gram-neg_bact_OMP"/>
</dbReference>
<gene>
    <name evidence="12" type="ORF">PAN31108_03164</name>
</gene>
<comment type="subcellular location">
    <subcellularLocation>
        <location evidence="1">Cell outer membrane</location>
        <topology evidence="1">Multi-pass membrane protein</topology>
    </subcellularLocation>
</comment>
<dbReference type="Gene3D" id="2.40.160.10">
    <property type="entry name" value="Porin"/>
    <property type="match status" value="1"/>
</dbReference>
<keyword evidence="5" id="KW-0812">Transmembrane</keyword>
<dbReference type="OrthoDB" id="5293374at2"/>
<dbReference type="PANTHER" id="PTHR34501:SF9">
    <property type="entry name" value="MAJOR OUTER MEMBRANE PROTEIN P.IA"/>
    <property type="match status" value="1"/>
</dbReference>
<dbReference type="EMBL" id="CABPSB010000011">
    <property type="protein sequence ID" value="VVE21728.1"/>
    <property type="molecule type" value="Genomic_DNA"/>
</dbReference>
<protein>
    <submittedName>
        <fullName evidence="12">Porin</fullName>
    </submittedName>
</protein>
<keyword evidence="6 11" id="KW-0732">Signal</keyword>
<dbReference type="CDD" id="cd00342">
    <property type="entry name" value="gram_neg_porins"/>
    <property type="match status" value="1"/>
</dbReference>
<evidence type="ECO:0000256" key="6">
    <source>
        <dbReference type="ARBA" id="ARBA00022729"/>
    </source>
</evidence>
<reference evidence="12 13" key="1">
    <citation type="submission" date="2019-08" db="EMBL/GenBank/DDBJ databases">
        <authorList>
            <person name="Peeters C."/>
        </authorList>
    </citation>
    <scope>NUCLEOTIDE SEQUENCE [LARGE SCALE GENOMIC DNA]</scope>
    <source>
        <strain evidence="12 13">LMG 31108</strain>
    </source>
</reference>
<name>A0A5E4WAW9_9BURK</name>
<dbReference type="AlphaFoldDB" id="A0A5E4WAW9"/>
<comment type="subunit">
    <text evidence="2">Homotrimer.</text>
</comment>
<keyword evidence="9" id="KW-0472">Membrane</keyword>
<proteinExistence type="predicted"/>
<dbReference type="Proteomes" id="UP000406256">
    <property type="component" value="Unassembled WGS sequence"/>
</dbReference>
<evidence type="ECO:0000256" key="3">
    <source>
        <dbReference type="ARBA" id="ARBA00022448"/>
    </source>
</evidence>
<evidence type="ECO:0000256" key="10">
    <source>
        <dbReference type="ARBA" id="ARBA00023237"/>
    </source>
</evidence>
<keyword evidence="4" id="KW-1134">Transmembrane beta strand</keyword>
<dbReference type="GO" id="GO:0015288">
    <property type="term" value="F:porin activity"/>
    <property type="evidence" value="ECO:0007669"/>
    <property type="project" value="UniProtKB-KW"/>
</dbReference>
<keyword evidence="10" id="KW-0998">Cell outer membrane</keyword>
<evidence type="ECO:0000256" key="4">
    <source>
        <dbReference type="ARBA" id="ARBA00022452"/>
    </source>
</evidence>
<dbReference type="RefSeq" id="WP_150669764.1">
    <property type="nucleotide sequence ID" value="NZ_CABPSB010000011.1"/>
</dbReference>
<evidence type="ECO:0000256" key="11">
    <source>
        <dbReference type="SAM" id="SignalP"/>
    </source>
</evidence>
<evidence type="ECO:0000256" key="2">
    <source>
        <dbReference type="ARBA" id="ARBA00011233"/>
    </source>
</evidence>
<dbReference type="GO" id="GO:0009279">
    <property type="term" value="C:cell outer membrane"/>
    <property type="evidence" value="ECO:0007669"/>
    <property type="project" value="UniProtKB-SubCell"/>
</dbReference>
<evidence type="ECO:0000256" key="5">
    <source>
        <dbReference type="ARBA" id="ARBA00022692"/>
    </source>
</evidence>
<evidence type="ECO:0000256" key="9">
    <source>
        <dbReference type="ARBA" id="ARBA00023136"/>
    </source>
</evidence>